<evidence type="ECO:0000259" key="8">
    <source>
        <dbReference type="Pfam" id="PF00155"/>
    </source>
</evidence>
<dbReference type="CDD" id="cd00609">
    <property type="entry name" value="AAT_like"/>
    <property type="match status" value="1"/>
</dbReference>
<evidence type="ECO:0000256" key="4">
    <source>
        <dbReference type="ARBA" id="ARBA00012753"/>
    </source>
</evidence>
<dbReference type="Gene3D" id="3.40.640.10">
    <property type="entry name" value="Type I PLP-dependent aspartate aminotransferase-like (Major domain)"/>
    <property type="match status" value="1"/>
</dbReference>
<dbReference type="GO" id="GO:0030170">
    <property type="term" value="F:pyridoxal phosphate binding"/>
    <property type="evidence" value="ECO:0007669"/>
    <property type="project" value="InterPro"/>
</dbReference>
<protein>
    <recommendedName>
        <fullName evidence="4">aspartate transaminase</fullName>
        <ecNumber evidence="4">2.6.1.1</ecNumber>
    </recommendedName>
</protein>
<dbReference type="PRINTS" id="PR00799">
    <property type="entry name" value="TRANSAMINASE"/>
</dbReference>
<sequence>MIADLEAAPEGSVIILHACAHNPTGCDPTQEQWKKIADVCEAKKLFPFFDSAYQGFASGDPIRDAFAVRYFVSRGFEMLCAQSFAKNFGLYSERIGNLTIVFNNPAKMPAVVSQVSLLIRGMFSNPPAYGSRIVGTILTDPKLREEWMTCIKAMSARIRQMRKMLYDNLVALKTPGIWKHIIEQIGMFSYTGLNEAQSKRLVEEFHIYLLKSGRISMCGLNEKNVEYVAKAIHTVITAPK</sequence>
<evidence type="ECO:0000256" key="3">
    <source>
        <dbReference type="ARBA" id="ARBA00011738"/>
    </source>
</evidence>
<dbReference type="InterPro" id="IPR015421">
    <property type="entry name" value="PyrdxlP-dep_Trfase_major"/>
</dbReference>
<dbReference type="VEuPathDB" id="VectorBase:PPAPM1_005769"/>
<name>A0A1B0DRF7_PHLPP</name>
<dbReference type="GO" id="GO:0005829">
    <property type="term" value="C:cytosol"/>
    <property type="evidence" value="ECO:0007669"/>
    <property type="project" value="TreeGrafter"/>
</dbReference>
<dbReference type="PANTHER" id="PTHR11879:SF55">
    <property type="entry name" value="GLUTAMATE OXALOACETATE TRANSAMINASE 1, ISOFORM B"/>
    <property type="match status" value="1"/>
</dbReference>
<evidence type="ECO:0000256" key="7">
    <source>
        <dbReference type="ARBA" id="ARBA00022898"/>
    </source>
</evidence>
<feature type="domain" description="Aminotransferase class I/classII large" evidence="8">
    <location>
        <begin position="2"/>
        <end position="232"/>
    </location>
</feature>
<dbReference type="EnsemblMetazoa" id="PPAI011140-RA">
    <property type="protein sequence ID" value="PPAI011140-PA"/>
    <property type="gene ID" value="PPAI011140"/>
</dbReference>
<reference evidence="9" key="1">
    <citation type="submission" date="2022-08" db="UniProtKB">
        <authorList>
            <consortium name="EnsemblMetazoa"/>
        </authorList>
    </citation>
    <scope>IDENTIFICATION</scope>
    <source>
        <strain evidence="9">Israel</strain>
    </source>
</reference>
<evidence type="ECO:0000313" key="9">
    <source>
        <dbReference type="EnsemblMetazoa" id="PPAI011140-PA"/>
    </source>
</evidence>
<comment type="cofactor">
    <cofactor evidence="1">
        <name>pyridoxal 5'-phosphate</name>
        <dbReference type="ChEBI" id="CHEBI:597326"/>
    </cofactor>
</comment>
<dbReference type="InterPro" id="IPR000796">
    <property type="entry name" value="Asp_trans"/>
</dbReference>
<evidence type="ECO:0000313" key="10">
    <source>
        <dbReference type="Proteomes" id="UP000092462"/>
    </source>
</evidence>
<keyword evidence="7" id="KW-0663">Pyridoxal phosphate</keyword>
<dbReference type="PANTHER" id="PTHR11879">
    <property type="entry name" value="ASPARTATE AMINOTRANSFERASE"/>
    <property type="match status" value="1"/>
</dbReference>
<proteinExistence type="inferred from homology"/>
<dbReference type="EC" id="2.6.1.1" evidence="4"/>
<dbReference type="AlphaFoldDB" id="A0A1B0DRF7"/>
<keyword evidence="6" id="KW-0808">Transferase</keyword>
<keyword evidence="10" id="KW-1185">Reference proteome</keyword>
<dbReference type="Gene3D" id="3.90.1150.10">
    <property type="entry name" value="Aspartate Aminotransferase, domain 1"/>
    <property type="match status" value="1"/>
</dbReference>
<dbReference type="Pfam" id="PF00155">
    <property type="entry name" value="Aminotran_1_2"/>
    <property type="match status" value="1"/>
</dbReference>
<keyword evidence="5" id="KW-0032">Aminotransferase</keyword>
<evidence type="ECO:0000256" key="6">
    <source>
        <dbReference type="ARBA" id="ARBA00022679"/>
    </source>
</evidence>
<evidence type="ECO:0000256" key="5">
    <source>
        <dbReference type="ARBA" id="ARBA00022576"/>
    </source>
</evidence>
<evidence type="ECO:0000256" key="1">
    <source>
        <dbReference type="ARBA" id="ARBA00001933"/>
    </source>
</evidence>
<dbReference type="EMBL" id="AJVK01019986">
    <property type="status" value="NOT_ANNOTATED_CDS"/>
    <property type="molecule type" value="Genomic_DNA"/>
</dbReference>
<dbReference type="Proteomes" id="UP000092462">
    <property type="component" value="Unassembled WGS sequence"/>
</dbReference>
<dbReference type="GO" id="GO:0004069">
    <property type="term" value="F:L-aspartate:2-oxoglutarate aminotransferase activity"/>
    <property type="evidence" value="ECO:0007669"/>
    <property type="project" value="UniProtKB-EC"/>
</dbReference>
<dbReference type="InterPro" id="IPR015422">
    <property type="entry name" value="PyrdxlP-dep_Trfase_small"/>
</dbReference>
<comment type="subunit">
    <text evidence="3">Homodimer.</text>
</comment>
<accession>A0A1B0DRF7</accession>
<evidence type="ECO:0000256" key="2">
    <source>
        <dbReference type="ARBA" id="ARBA00007441"/>
    </source>
</evidence>
<dbReference type="InterPro" id="IPR015424">
    <property type="entry name" value="PyrdxlP-dep_Trfase"/>
</dbReference>
<dbReference type="GO" id="GO:0006532">
    <property type="term" value="P:aspartate biosynthetic process"/>
    <property type="evidence" value="ECO:0007669"/>
    <property type="project" value="TreeGrafter"/>
</dbReference>
<comment type="similarity">
    <text evidence="2">Belongs to the class-I pyridoxal-phosphate-dependent aminotransferase family.</text>
</comment>
<organism evidence="9 10">
    <name type="scientific">Phlebotomus papatasi</name>
    <name type="common">Sandfly</name>
    <dbReference type="NCBI Taxonomy" id="29031"/>
    <lineage>
        <taxon>Eukaryota</taxon>
        <taxon>Metazoa</taxon>
        <taxon>Ecdysozoa</taxon>
        <taxon>Arthropoda</taxon>
        <taxon>Hexapoda</taxon>
        <taxon>Insecta</taxon>
        <taxon>Pterygota</taxon>
        <taxon>Neoptera</taxon>
        <taxon>Endopterygota</taxon>
        <taxon>Diptera</taxon>
        <taxon>Nematocera</taxon>
        <taxon>Psychodoidea</taxon>
        <taxon>Psychodidae</taxon>
        <taxon>Phlebotomus</taxon>
        <taxon>Phlebotomus</taxon>
    </lineage>
</organism>
<dbReference type="InterPro" id="IPR004839">
    <property type="entry name" value="Aminotransferase_I/II_large"/>
</dbReference>
<dbReference type="SUPFAM" id="SSF53383">
    <property type="entry name" value="PLP-dependent transferases"/>
    <property type="match status" value="1"/>
</dbReference>
<dbReference type="VEuPathDB" id="VectorBase:PPAI011140"/>